<dbReference type="GO" id="GO:0004180">
    <property type="term" value="F:carboxypeptidase activity"/>
    <property type="evidence" value="ECO:0007669"/>
    <property type="project" value="UniProtKB-KW"/>
</dbReference>
<evidence type="ECO:0000313" key="5">
    <source>
        <dbReference type="Proteomes" id="UP000320209"/>
    </source>
</evidence>
<feature type="signal peptide" evidence="2">
    <location>
        <begin position="1"/>
        <end position="24"/>
    </location>
</feature>
<evidence type="ECO:0000256" key="1">
    <source>
        <dbReference type="SAM" id="MobiDB-lite"/>
    </source>
</evidence>
<name>A0A543A0W3_9ACTN</name>
<accession>A0A543A0W3</accession>
<dbReference type="Gene3D" id="3.30.1380.10">
    <property type="match status" value="1"/>
</dbReference>
<feature type="compositionally biased region" description="Low complexity" evidence="1">
    <location>
        <begin position="23"/>
        <end position="41"/>
    </location>
</feature>
<comment type="caution">
    <text evidence="4">The sequence shown here is derived from an EMBL/GenBank/DDBJ whole genome shotgun (WGS) entry which is preliminary data.</text>
</comment>
<feature type="chain" id="PRO_5021860209" evidence="2">
    <location>
        <begin position="25"/>
        <end position="406"/>
    </location>
</feature>
<dbReference type="Pfam" id="PF13539">
    <property type="entry name" value="Peptidase_M15_4"/>
    <property type="match status" value="1"/>
</dbReference>
<dbReference type="OrthoDB" id="9799970at2"/>
<dbReference type="PROSITE" id="PS51257">
    <property type="entry name" value="PROKAR_LIPOPROTEIN"/>
    <property type="match status" value="1"/>
</dbReference>
<keyword evidence="2" id="KW-0732">Signal</keyword>
<dbReference type="Proteomes" id="UP000320209">
    <property type="component" value="Unassembled WGS sequence"/>
</dbReference>
<reference evidence="4 5" key="1">
    <citation type="submission" date="2019-06" db="EMBL/GenBank/DDBJ databases">
        <title>Sequencing the genomes of 1000 actinobacteria strains.</title>
        <authorList>
            <person name="Klenk H.-P."/>
        </authorList>
    </citation>
    <scope>NUCLEOTIDE SEQUENCE [LARGE SCALE GENOMIC DNA]</scope>
    <source>
        <strain evidence="4 5">DSM 25218</strain>
    </source>
</reference>
<dbReference type="InterPro" id="IPR039561">
    <property type="entry name" value="Peptidase_M15C"/>
</dbReference>
<dbReference type="EMBL" id="VFOV01000001">
    <property type="protein sequence ID" value="TQL66239.1"/>
    <property type="molecule type" value="Genomic_DNA"/>
</dbReference>
<proteinExistence type="predicted"/>
<dbReference type="RefSeq" id="WP_141778464.1">
    <property type="nucleotide sequence ID" value="NZ_VFOV01000001.1"/>
</dbReference>
<feature type="region of interest" description="Disordered" evidence="1">
    <location>
        <begin position="23"/>
        <end position="66"/>
    </location>
</feature>
<keyword evidence="4" id="KW-0378">Hydrolase</keyword>
<keyword evidence="4" id="KW-0121">Carboxypeptidase</keyword>
<evidence type="ECO:0000313" key="4">
    <source>
        <dbReference type="EMBL" id="TQL66239.1"/>
    </source>
</evidence>
<feature type="domain" description="Peptidase M15C" evidence="3">
    <location>
        <begin position="342"/>
        <end position="399"/>
    </location>
</feature>
<sequence length="406" mass="42751">MRKVSLKVAAAVVPLLAVTLSACAGEPSKPGSASSSPSRSADGGGEAPQESPVADPSHAVDMPGKRKGTLHSTDLLILSEDTLPAADVKKIGGLDGVSGVEQISMAQVSVEGRLLKVVAVDPSTYRNFAPFQSADSDEVWERIAGGEVAIDPERQDEIPADKKGFVTLGSSKDATSVHVGAYAPQPPGLASAVVNDKWGKEMGMEKGNALLVSTAAIAPNRVVKPIQKIVGSEASVQRLDVVARAGLDPNAPQQANVVGTVAEAVGNYTYRANGDGTITPASSWVSSHIVTAQVPILGSVTCNKVMIPQLRAALQEVVDRGLAKTIDPKQYAGCYYPRFIANSTQLSNHAFGTALDMNTAGNQRGTVGEMDRTVVAIFERWGFTWGGNWKWTDPMHFEMNRIVKPG</sequence>
<organism evidence="4 5">
    <name type="scientific">Nocardioides albertanoniae</name>
    <dbReference type="NCBI Taxonomy" id="1175486"/>
    <lineage>
        <taxon>Bacteria</taxon>
        <taxon>Bacillati</taxon>
        <taxon>Actinomycetota</taxon>
        <taxon>Actinomycetes</taxon>
        <taxon>Propionibacteriales</taxon>
        <taxon>Nocardioidaceae</taxon>
        <taxon>Nocardioides</taxon>
    </lineage>
</organism>
<evidence type="ECO:0000259" key="3">
    <source>
        <dbReference type="Pfam" id="PF13539"/>
    </source>
</evidence>
<gene>
    <name evidence="4" type="ORF">FB381_0088</name>
</gene>
<keyword evidence="5" id="KW-1185">Reference proteome</keyword>
<dbReference type="AlphaFoldDB" id="A0A543A0W3"/>
<keyword evidence="4" id="KW-0645">Protease</keyword>
<dbReference type="InterPro" id="IPR009045">
    <property type="entry name" value="Zn_M74/Hedgehog-like"/>
</dbReference>
<protein>
    <submittedName>
        <fullName evidence="4">D-alanyl-D-alanine carboxypeptidase-like protein</fullName>
    </submittedName>
</protein>
<evidence type="ECO:0000256" key="2">
    <source>
        <dbReference type="SAM" id="SignalP"/>
    </source>
</evidence>
<dbReference type="SUPFAM" id="SSF55166">
    <property type="entry name" value="Hedgehog/DD-peptidase"/>
    <property type="match status" value="1"/>
</dbReference>